<feature type="region of interest" description="Disordered" evidence="2">
    <location>
        <begin position="2118"/>
        <end position="2137"/>
    </location>
</feature>
<dbReference type="InterPro" id="IPR040401">
    <property type="entry name" value="CCDC162"/>
</dbReference>
<accession>A0A2U9CHX8</accession>
<proteinExistence type="predicted"/>
<keyword evidence="5" id="KW-1185">Reference proteome</keyword>
<feature type="region of interest" description="Disordered" evidence="2">
    <location>
        <begin position="224"/>
        <end position="249"/>
    </location>
</feature>
<protein>
    <submittedName>
        <fullName evidence="4">Putative transmembrane protein FLJ37396</fullName>
    </submittedName>
</protein>
<dbReference type="Pfam" id="PF15082">
    <property type="entry name" value="DUF4549"/>
    <property type="match status" value="1"/>
</dbReference>
<feature type="coiled-coil region" evidence="1">
    <location>
        <begin position="1702"/>
        <end position="1762"/>
    </location>
</feature>
<feature type="region of interest" description="Disordered" evidence="2">
    <location>
        <begin position="1020"/>
        <end position="1048"/>
    </location>
</feature>
<reference evidence="4 5" key="1">
    <citation type="submission" date="2017-12" db="EMBL/GenBank/DDBJ databases">
        <title>Integrating genomic resources of turbot (Scophthalmus maximus) in depth evaluation of genetic and physical mapping variation across individuals.</title>
        <authorList>
            <person name="Martinez P."/>
        </authorList>
    </citation>
    <scope>NUCLEOTIDE SEQUENCE [LARGE SCALE GENOMIC DNA]</scope>
</reference>
<evidence type="ECO:0000259" key="3">
    <source>
        <dbReference type="Pfam" id="PF15082"/>
    </source>
</evidence>
<dbReference type="PANTHER" id="PTHR33331">
    <property type="entry name" value="COILED-COIL DOMAIN-CONTAINING PROTEIN 162"/>
    <property type="match status" value="1"/>
</dbReference>
<feature type="region of interest" description="Disordered" evidence="2">
    <location>
        <begin position="1248"/>
        <end position="1269"/>
    </location>
</feature>
<feature type="coiled-coil region" evidence="1">
    <location>
        <begin position="1888"/>
        <end position="1922"/>
    </location>
</feature>
<evidence type="ECO:0000313" key="4">
    <source>
        <dbReference type="EMBL" id="AWP16205.1"/>
    </source>
</evidence>
<evidence type="ECO:0000313" key="5">
    <source>
        <dbReference type="Proteomes" id="UP000246464"/>
    </source>
</evidence>
<gene>
    <name evidence="4" type="ORF">SMAX5B_009130</name>
</gene>
<evidence type="ECO:0000256" key="2">
    <source>
        <dbReference type="SAM" id="MobiDB-lite"/>
    </source>
</evidence>
<dbReference type="InterPro" id="IPR029376">
    <property type="entry name" value="DUF4549"/>
</dbReference>
<feature type="compositionally biased region" description="Acidic residues" evidence="2">
    <location>
        <begin position="1465"/>
        <end position="1476"/>
    </location>
</feature>
<keyword evidence="4" id="KW-0472">Membrane</keyword>
<sequence>MCDAYRVSSSVRVEQMEAELLHQISALRAEIEENGWPRGAGTSKSYSSVLPPKDISFFRMEKEHALRRGLQVAEALPVQSPADVMQRELESCFSLEYTPDTLPPLLHHFYTDRSYHLAQIKYLLMLRWRRFCRHASVIEKLYPHYKEQVAHLTREYEDAVQRARRLSASREAILSGRGNPAHLLTRDDVLVYLRWLVCHLHSVQTVHNFLRVLHYIPAGERKDEECQTTIPNQEEEASHQTQRADGVSEQAENVPLLPVHLEAFLPELQSLISYFRLSHDTRRLGTPADEMELFVVVWRAFGTIFRRQEQMKTFPAYGGTEVGEGQWGRKSAATALRKEANWIPFVQVKPRRDPWRQKLITKLKEKKSVDELLRTHCSFLQVNGNAEPLVQIQRQRRQRPEEFKESKLLDLDDSLEDGASDPIVTRGAYLSLIFLRHLKLRELQRVSLGMLNYLRSVERTLTFDLAGLQLEEGELRSTAEETGWMNAARGGDGEAGGLGSRQFDHNTPVDYKVHCSEFMEFAEVENLQDFYSAEERFVHTQDQRGFYIVYDAALRDLDELENELLLIGSHFIWTNGTEKMGQAEASASTADLRSWAQTDVDRVAVLLDLWTCETEFLESKVQLLNCYCEAYQHTAGTEERSALARVITDIMHHRPQLDLNQDYFAQAYRAEIDCLRSHQQLIKDILDNQIEKQRQYLRRIWRIDRKASSHDFGLPLNYIPKHLVSLGGSSPAQMNVFLLEVHPSLCLASAVYQGLVQAHSELCQLHRATSASDKLALQRQLLRRALHSWNHLTSPGASYSPQIQKDLFSGVFFEDPLLVQKVGRASVKSAEEKDMQQGTETQSHAVATSSRLLELVTVRHRLLESASETAHLAQLYRSVASELGFSEAHLYLRPVQFEAAEQGEQTERRPILITAVLEDDTSVDRFTPSHLPLGIQELDEDQIGRFSFSSEEEVTRLMTKQSIENLQVTLACQVAQKNALISAVQVASLCHWAGSVTSSAESEEALHHHDEDLISSTCFDSRLGRSTDNPQEKSNSSPPSGVTRTPNAKQRLTEAFVSVQREKVGLRDEMLHSFTKKRQAAGGLAQAPGEAAKIKRSLIIEFLQKYVHEEQLHSHARFSTRISQYCVRAQIVAYYSSLSSLLDDTPSIRQSHFMTERAGEPRVVPDSGADLCPDPSRPQRLLSADGQTLLDLWVVPPVCRVLHMFETLETSACAAALHHTLHIVSALHDVTCYLVSFSRLGNTEISRSGRRVQQQQQQQQQQQAPGSGLVADWGGTEGIGAELLEIQRQVDRLPDPSSPESVGRLLQLRRQVLLLRFDAAVRHLIREAFLSAGDVASYQSVSDNMAAALPLLSDSVQSDVFSLTLPVPPPLETRGRQAQRMFSWRSFLACHGLFPLHVWNIPSIEYCMQLCLSGLSDCSRLQANAAILGVSLLVEDVLSSGRGAGPVRLHGNRDDLLHDGKPNQEDESCLETEVEEEKTCVPNSTPPPPLQDPVRVQSVLKGFLLLTKQLQVFKESWARRRLGVDVFSTPGSYRQFVNLYRAEIFYPSMKALAQQMGKARDYELLISGGQSFLPPPGAPEIDVKAWQLSRLLESAECDMIRAAQRKVNRELTLVVSERTRQNACLPTELWKKSPLRCSLSPERPQIVETFAAQLMDGAEQVEGQLRISQDHLRQCCTHLGSSLMERERRGFLLYSHFYEQILQQETQLLYQKEQDLKNLSESQTNNPHKEVSGLCRGMALEISALQARVAHLEEERRSSEEQLGLRFKERYDPLVRHLFSTCIQLKARLDEHRRQTQQDVSEMVNRTRREGVDRIMKLKEKYGCTTDDDGLALTQSKKEEVHELSLENSRLTALLGKLKALRRWRQVVDEETLHRRLLQTQQREITSRTEALRVKMAAEEEAVSLQEELDVARQMLSRCQAECSRTKKLLSTRTEELQVARHRSAQEARTRRELEIDRAQSLEKMRADVDDRDRQLRALSEQLDRGGRMSQLQRQRSAKEIRQVKGQLHQERCLKQEAFQQVETLKNQVKGQLHQERCLKQEAFQQVETLKNQVNDKEAALPGCTSAAGQSRTCFTLSVSRLSTRSPSAGLHRVSRQLGSLTNSAALQDLAAERRHRRAETAKWSRSNARAGGADPSRLRVLTAETLLPEL</sequence>
<feature type="domain" description="DUF4549" evidence="3">
    <location>
        <begin position="4"/>
        <end position="146"/>
    </location>
</feature>
<feature type="compositionally biased region" description="Basic and acidic residues" evidence="2">
    <location>
        <begin position="1451"/>
        <end position="1464"/>
    </location>
</feature>
<evidence type="ECO:0000256" key="1">
    <source>
        <dbReference type="SAM" id="Coils"/>
    </source>
</evidence>
<organism evidence="4 5">
    <name type="scientific">Scophthalmus maximus</name>
    <name type="common">Turbot</name>
    <name type="synonym">Psetta maxima</name>
    <dbReference type="NCBI Taxonomy" id="52904"/>
    <lineage>
        <taxon>Eukaryota</taxon>
        <taxon>Metazoa</taxon>
        <taxon>Chordata</taxon>
        <taxon>Craniata</taxon>
        <taxon>Vertebrata</taxon>
        <taxon>Euteleostomi</taxon>
        <taxon>Actinopterygii</taxon>
        <taxon>Neopterygii</taxon>
        <taxon>Teleostei</taxon>
        <taxon>Neoteleostei</taxon>
        <taxon>Acanthomorphata</taxon>
        <taxon>Carangaria</taxon>
        <taxon>Pleuronectiformes</taxon>
        <taxon>Pleuronectoidei</taxon>
        <taxon>Scophthalmidae</taxon>
        <taxon>Scophthalmus</taxon>
    </lineage>
</organism>
<dbReference type="Proteomes" id="UP000246464">
    <property type="component" value="Chromosome 17"/>
</dbReference>
<dbReference type="EMBL" id="CP026259">
    <property type="protein sequence ID" value="AWP16205.1"/>
    <property type="molecule type" value="Genomic_DNA"/>
</dbReference>
<feature type="compositionally biased region" description="Low complexity" evidence="2">
    <location>
        <begin position="1253"/>
        <end position="1263"/>
    </location>
</feature>
<keyword evidence="4" id="KW-0812">Transmembrane</keyword>
<dbReference type="PANTHER" id="PTHR33331:SF13">
    <property type="entry name" value="COILED-COIL DOMAIN CONTAINING 162"/>
    <property type="match status" value="1"/>
</dbReference>
<keyword evidence="1" id="KW-0175">Coiled coil</keyword>
<feature type="region of interest" description="Disordered" evidence="2">
    <location>
        <begin position="1449"/>
        <end position="1492"/>
    </location>
</feature>
<name>A0A2U9CHX8_SCOMX</name>
<feature type="coiled-coil region" evidence="1">
    <location>
        <begin position="2008"/>
        <end position="2060"/>
    </location>
</feature>